<dbReference type="EMBL" id="LVLH01000039">
    <property type="protein sequence ID" value="OAB48806.1"/>
    <property type="molecule type" value="Genomic_DNA"/>
</dbReference>
<protein>
    <submittedName>
        <fullName evidence="5">ABC transporter ATP-binding protein</fullName>
    </submittedName>
</protein>
<dbReference type="GO" id="GO:0016887">
    <property type="term" value="F:ATP hydrolysis activity"/>
    <property type="evidence" value="ECO:0007669"/>
    <property type="project" value="InterPro"/>
</dbReference>
<dbReference type="Gene3D" id="3.40.50.300">
    <property type="entry name" value="P-loop containing nucleotide triphosphate hydrolases"/>
    <property type="match status" value="1"/>
</dbReference>
<dbReference type="PATRIC" id="fig|29557.3.peg.453"/>
<dbReference type="InterPro" id="IPR003439">
    <property type="entry name" value="ABC_transporter-like_ATP-bd"/>
</dbReference>
<keyword evidence="1" id="KW-0813">Transport</keyword>
<feature type="domain" description="ABC transporter" evidence="4">
    <location>
        <begin position="6"/>
        <end position="248"/>
    </location>
</feature>
<dbReference type="RefSeq" id="WP_063626234.1">
    <property type="nucleotide sequence ID" value="NZ_LVLH01000039.1"/>
</dbReference>
<gene>
    <name evidence="5" type="ORF">MGALLINA_04620</name>
</gene>
<dbReference type="Pfam" id="PF00005">
    <property type="entry name" value="ABC_tran"/>
    <property type="match status" value="1"/>
</dbReference>
<dbReference type="AlphaFoldDB" id="A0A168RBF4"/>
<evidence type="ECO:0000256" key="1">
    <source>
        <dbReference type="ARBA" id="ARBA00022448"/>
    </source>
</evidence>
<name>A0A168RBF4_9BACT</name>
<dbReference type="InterPro" id="IPR017871">
    <property type="entry name" value="ABC_transporter-like_CS"/>
</dbReference>
<dbReference type="GO" id="GO:0005524">
    <property type="term" value="F:ATP binding"/>
    <property type="evidence" value="ECO:0007669"/>
    <property type="project" value="UniProtKB-KW"/>
</dbReference>
<evidence type="ECO:0000313" key="5">
    <source>
        <dbReference type="EMBL" id="OAB48806.1"/>
    </source>
</evidence>
<dbReference type="PROSITE" id="PS50893">
    <property type="entry name" value="ABC_TRANSPORTER_2"/>
    <property type="match status" value="1"/>
</dbReference>
<accession>A0A168RBF4</accession>
<dbReference type="PROSITE" id="PS00211">
    <property type="entry name" value="ABC_TRANSPORTER_1"/>
    <property type="match status" value="1"/>
</dbReference>
<evidence type="ECO:0000313" key="6">
    <source>
        <dbReference type="Proteomes" id="UP000076983"/>
    </source>
</evidence>
<organism evidence="5 6">
    <name type="scientific">Mycoplasmopsis gallinarum</name>
    <dbReference type="NCBI Taxonomy" id="29557"/>
    <lineage>
        <taxon>Bacteria</taxon>
        <taxon>Bacillati</taxon>
        <taxon>Mycoplasmatota</taxon>
        <taxon>Mycoplasmoidales</taxon>
        <taxon>Metamycoplasmataceae</taxon>
        <taxon>Mycoplasmopsis</taxon>
    </lineage>
</organism>
<comment type="caution">
    <text evidence="5">The sequence shown here is derived from an EMBL/GenBank/DDBJ whole genome shotgun (WGS) entry which is preliminary data.</text>
</comment>
<evidence type="ECO:0000256" key="3">
    <source>
        <dbReference type="ARBA" id="ARBA00022840"/>
    </source>
</evidence>
<evidence type="ECO:0000256" key="2">
    <source>
        <dbReference type="ARBA" id="ARBA00022741"/>
    </source>
</evidence>
<sequence>MPKSVIKFENVNLKYPKSEQNVLSNLNFELKSGEMVAIIGQSGVGKSTIFKAIVRNLKPISGQIQLFNENINNFKKSKWRHELQNIGFLTQKPNLIAFDNVYINIKRNIVNNYSNKVFQFLGILNKKQKQAIYNALEKLNILDKAFIRIDELSGGQQQRVEIAKLLIKESKIILADEPTASLDFKTANEVLNILQKITKENQITTIVNIHDLSLINDYFDRVLILSKGKLILDSEVKNLNLKQLQDYIK</sequence>
<keyword evidence="2" id="KW-0547">Nucleotide-binding</keyword>
<dbReference type="InterPro" id="IPR003593">
    <property type="entry name" value="AAA+_ATPase"/>
</dbReference>
<dbReference type="Proteomes" id="UP000076983">
    <property type="component" value="Unassembled WGS sequence"/>
</dbReference>
<dbReference type="SMART" id="SM00382">
    <property type="entry name" value="AAA"/>
    <property type="match status" value="1"/>
</dbReference>
<dbReference type="InterPro" id="IPR050153">
    <property type="entry name" value="Metal_Ion_Import_ABC"/>
</dbReference>
<keyword evidence="3 5" id="KW-0067">ATP-binding</keyword>
<dbReference type="PANTHER" id="PTHR42734">
    <property type="entry name" value="METAL TRANSPORT SYSTEM ATP-BINDING PROTEIN TM_0124-RELATED"/>
    <property type="match status" value="1"/>
</dbReference>
<keyword evidence="6" id="KW-1185">Reference proteome</keyword>
<dbReference type="SUPFAM" id="SSF52540">
    <property type="entry name" value="P-loop containing nucleoside triphosphate hydrolases"/>
    <property type="match status" value="1"/>
</dbReference>
<dbReference type="STRING" id="29557.MGALLINA_04620"/>
<evidence type="ECO:0000259" key="4">
    <source>
        <dbReference type="PROSITE" id="PS50893"/>
    </source>
</evidence>
<dbReference type="InterPro" id="IPR027417">
    <property type="entry name" value="P-loop_NTPase"/>
</dbReference>
<dbReference type="OrthoDB" id="389713at2"/>
<reference evidence="5 6" key="1">
    <citation type="submission" date="2016-03" db="EMBL/GenBank/DDBJ databases">
        <title>Genome sequence of Mycoplasma gallinarum strain Mgn_IPT.</title>
        <authorList>
            <person name="Yacoub E."/>
            <person name="Sirand-Pugnet P."/>
            <person name="Barre A."/>
            <person name="Maurier F."/>
            <person name="Blanchard A."/>
            <person name="Ben Abdelmoumen B.M."/>
        </authorList>
    </citation>
    <scope>NUCLEOTIDE SEQUENCE [LARGE SCALE GENOMIC DNA]</scope>
    <source>
        <strain evidence="5 6">Mgn_IPT</strain>
    </source>
</reference>
<proteinExistence type="predicted"/>